<evidence type="ECO:0000313" key="1">
    <source>
        <dbReference type="EMBL" id="PWB71118.1"/>
    </source>
</evidence>
<comment type="caution">
    <text evidence="1">The sequence shown here is derived from an EMBL/GenBank/DDBJ whole genome shotgun (WGS) entry which is preliminary data.</text>
</comment>
<protein>
    <recommendedName>
        <fullName evidence="3">Nudix hydrolase domain-containing protein</fullName>
    </recommendedName>
</protein>
<name>A0A855X5H5_9BACT</name>
<dbReference type="Proteomes" id="UP000250918">
    <property type="component" value="Unassembled WGS sequence"/>
</dbReference>
<evidence type="ECO:0008006" key="3">
    <source>
        <dbReference type="Google" id="ProtNLM"/>
    </source>
</evidence>
<organism evidence="1 2">
    <name type="scientific">candidate division GN15 bacterium</name>
    <dbReference type="NCBI Taxonomy" id="2072418"/>
    <lineage>
        <taxon>Bacteria</taxon>
        <taxon>candidate division GN15</taxon>
    </lineage>
</organism>
<sequence length="317" mass="35799">MSTYLDMQRFAEFVTRHFNADSQRRERMVGASRQHDSWYFDIKRFFGAGAIDPSAVPIRYEQSAFVQRDSLIAAFTQKIETALRAQGRLYEGPPAVQITRADWIPEEPSVAVRSIRYGDQAASFAMDLDDPAFRQWGGTLRDYIRIKYPSTKLEDLPLCAGVGVCGMVVLEDAGRRHVVRVRRSATLASLENTVGPSVAGSVEFADNFSHLAELIERSIERELEEELGLAAGKCHITPLAYAREMVRGNRPQLFAVVETKLDRTQISDRINALPAGKREFSEYTFLPFTNGCLSAADIEPFNFEAKMCYYLMEEWLG</sequence>
<dbReference type="AlphaFoldDB" id="A0A855X5H5"/>
<reference evidence="1 2" key="1">
    <citation type="journal article" date="2018" name="ISME J.">
        <title>A methanotrophic archaeon couples anaerobic oxidation of methane to Fe(III) reduction.</title>
        <authorList>
            <person name="Cai C."/>
            <person name="Leu A.O."/>
            <person name="Xie G.J."/>
            <person name="Guo J."/>
            <person name="Feng Y."/>
            <person name="Zhao J.X."/>
            <person name="Tyson G.W."/>
            <person name="Yuan Z."/>
            <person name="Hu S."/>
        </authorList>
    </citation>
    <scope>NUCLEOTIDE SEQUENCE [LARGE SCALE GENOMIC DNA]</scope>
    <source>
        <strain evidence="1">FeB_12</strain>
    </source>
</reference>
<accession>A0A855X5H5</accession>
<dbReference type="InterPro" id="IPR015797">
    <property type="entry name" value="NUDIX_hydrolase-like_dom_sf"/>
</dbReference>
<dbReference type="SUPFAM" id="SSF55811">
    <property type="entry name" value="Nudix"/>
    <property type="match status" value="1"/>
</dbReference>
<dbReference type="EMBL" id="PQAP01000125">
    <property type="protein sequence ID" value="PWB71118.1"/>
    <property type="molecule type" value="Genomic_DNA"/>
</dbReference>
<dbReference type="Gene3D" id="3.90.79.10">
    <property type="entry name" value="Nucleoside Triphosphate Pyrophosphohydrolase"/>
    <property type="match status" value="1"/>
</dbReference>
<gene>
    <name evidence="1" type="ORF">C3F09_08285</name>
</gene>
<proteinExistence type="predicted"/>
<evidence type="ECO:0000313" key="2">
    <source>
        <dbReference type="Proteomes" id="UP000250918"/>
    </source>
</evidence>